<dbReference type="Proteomes" id="UP001595075">
    <property type="component" value="Unassembled WGS sequence"/>
</dbReference>
<feature type="compositionally biased region" description="Basic and acidic residues" evidence="1">
    <location>
        <begin position="537"/>
        <end position="546"/>
    </location>
</feature>
<feature type="region of interest" description="Disordered" evidence="1">
    <location>
        <begin position="474"/>
        <end position="546"/>
    </location>
</feature>
<evidence type="ECO:0000313" key="2">
    <source>
        <dbReference type="EMBL" id="KAL2060758.1"/>
    </source>
</evidence>
<proteinExistence type="predicted"/>
<feature type="compositionally biased region" description="Polar residues" evidence="1">
    <location>
        <begin position="117"/>
        <end position="132"/>
    </location>
</feature>
<keyword evidence="3" id="KW-1185">Reference proteome</keyword>
<organism evidence="2 3">
    <name type="scientific">Oculimacula yallundae</name>
    <dbReference type="NCBI Taxonomy" id="86028"/>
    <lineage>
        <taxon>Eukaryota</taxon>
        <taxon>Fungi</taxon>
        <taxon>Dikarya</taxon>
        <taxon>Ascomycota</taxon>
        <taxon>Pezizomycotina</taxon>
        <taxon>Leotiomycetes</taxon>
        <taxon>Helotiales</taxon>
        <taxon>Ploettnerulaceae</taxon>
        <taxon>Oculimacula</taxon>
    </lineage>
</organism>
<evidence type="ECO:0000313" key="3">
    <source>
        <dbReference type="Proteomes" id="UP001595075"/>
    </source>
</evidence>
<feature type="compositionally biased region" description="Basic and acidic residues" evidence="1">
    <location>
        <begin position="501"/>
        <end position="513"/>
    </location>
</feature>
<protein>
    <submittedName>
        <fullName evidence="2">Uncharacterized protein</fullName>
    </submittedName>
</protein>
<comment type="caution">
    <text evidence="2">The sequence shown here is derived from an EMBL/GenBank/DDBJ whole genome shotgun (WGS) entry which is preliminary data.</text>
</comment>
<evidence type="ECO:0000256" key="1">
    <source>
        <dbReference type="SAM" id="MobiDB-lite"/>
    </source>
</evidence>
<gene>
    <name evidence="2" type="ORF">VTL71DRAFT_9400</name>
</gene>
<reference evidence="2 3" key="1">
    <citation type="journal article" date="2024" name="Commun. Biol.">
        <title>Comparative genomic analysis of thermophilic fungi reveals convergent evolutionary adaptations and gene losses.</title>
        <authorList>
            <person name="Steindorff A.S."/>
            <person name="Aguilar-Pontes M.V."/>
            <person name="Robinson A.J."/>
            <person name="Andreopoulos B."/>
            <person name="LaButti K."/>
            <person name="Kuo A."/>
            <person name="Mondo S."/>
            <person name="Riley R."/>
            <person name="Otillar R."/>
            <person name="Haridas S."/>
            <person name="Lipzen A."/>
            <person name="Grimwood J."/>
            <person name="Schmutz J."/>
            <person name="Clum A."/>
            <person name="Reid I.D."/>
            <person name="Moisan M.C."/>
            <person name="Butler G."/>
            <person name="Nguyen T.T.M."/>
            <person name="Dewar K."/>
            <person name="Conant G."/>
            <person name="Drula E."/>
            <person name="Henrissat B."/>
            <person name="Hansel C."/>
            <person name="Singer S."/>
            <person name="Hutchinson M.I."/>
            <person name="de Vries R.P."/>
            <person name="Natvig D.O."/>
            <person name="Powell A.J."/>
            <person name="Tsang A."/>
            <person name="Grigoriev I.V."/>
        </authorList>
    </citation>
    <scope>NUCLEOTIDE SEQUENCE [LARGE SCALE GENOMIC DNA]</scope>
    <source>
        <strain evidence="2 3">CBS 494.80</strain>
    </source>
</reference>
<accession>A0ABR4BVL0</accession>
<sequence>MATYSSQLPLLQRLAETLETPWGRMQQTRFEEVTAQLREGIQAEFDLTDMSEYEREFTIDEAIWINIIPHELLSSTPFAGIPPVGLGVDNEPAKATGSTASVSRNMSSISPAAISATTEQSRATSGPHNGQQPTPVALTTTPTVPVLLNNGVYTMMHTGKTLNSAEITRVIKAAIVYTSKKHPYLCHQRYPVFGPNGFPVYSTLFICDNTFPSFKASQKDRTELESSVQILNTHFQGTGVSINYIRYPFGYDQRLIDQLSSEVRGNRGPIYEQLAFLSREKGANSFVSIEAAKYIHRFLEGIATEFKGGHLPFCVHDMFFKWVQFPGNQAPKALRGVLLSRTGGGIALRPRYNGIHIVTPRLQNVLPHRSTLPTGPTMAPTPMVPGSSNERSFSPAIQANAQGSAGTNPRIETFQGMFDPLRRQRRVGYPVTLGQTGNIGDDAFYNHMFERFRTRQAQTPSAATDDNNKLLENAVVSDENKGRQPESTQLQQMKETSNENGDGHNDEGSKDIIDELGGTSGIIDKLGGTSGRLASRSTRDIARTND</sequence>
<feature type="region of interest" description="Disordered" evidence="1">
    <location>
        <begin position="113"/>
        <end position="138"/>
    </location>
</feature>
<dbReference type="EMBL" id="JAZHXI010000021">
    <property type="protein sequence ID" value="KAL2060758.1"/>
    <property type="molecule type" value="Genomic_DNA"/>
</dbReference>
<feature type="compositionally biased region" description="Polar residues" evidence="1">
    <location>
        <begin position="485"/>
        <end position="500"/>
    </location>
</feature>
<name>A0ABR4BVL0_9HELO</name>